<keyword evidence="3" id="KW-1185">Reference proteome</keyword>
<evidence type="ECO:0000313" key="3">
    <source>
        <dbReference type="Proteomes" id="UP001236076"/>
    </source>
</evidence>
<sequence>MAGLVPAFAEKYLMSKVIDCKVLTKSLSISECTNGYWLYDETRGMNLAMEAKTAEAAYVQALEYYQRRLKEVENNYQNLKEKVDHFVGQFVDDDEEDGHYCNRCGSYS</sequence>
<protein>
    <submittedName>
        <fullName evidence="2">Uncharacterized protein</fullName>
    </submittedName>
</protein>
<evidence type="ECO:0000313" key="2">
    <source>
        <dbReference type="EMBL" id="UZZ64310.1"/>
    </source>
</evidence>
<proteinExistence type="predicted"/>
<accession>A0AAE9PRM9</accession>
<evidence type="ECO:0000256" key="1">
    <source>
        <dbReference type="SAM" id="Coils"/>
    </source>
</evidence>
<dbReference type="Proteomes" id="UP001236076">
    <property type="component" value="Segment"/>
</dbReference>
<gene>
    <name evidence="2" type="ORF">A54_70</name>
</gene>
<feature type="coiled-coil region" evidence="1">
    <location>
        <begin position="62"/>
        <end position="89"/>
    </location>
</feature>
<reference evidence="2 3" key="1">
    <citation type="submission" date="2022-10" db="EMBL/GenBank/DDBJ databases">
        <authorList>
            <person name="Cortes-Martin A."/>
            <person name="Buttimer C.T.H."/>
            <person name="Hill C."/>
        </authorList>
    </citation>
    <scope>NUCLEOTIDE SEQUENCE [LARGE SCALE GENOMIC DNA]</scope>
</reference>
<keyword evidence="1" id="KW-0175">Coiled coil</keyword>
<organism evidence="2 3">
    <name type="scientific">Escherichia phage A5-4</name>
    <dbReference type="NCBI Taxonomy" id="2996162"/>
    <lineage>
        <taxon>Viruses</taxon>
        <taxon>Duplodnaviria</taxon>
        <taxon>Heunggongvirae</taxon>
        <taxon>Uroviricota</taxon>
        <taxon>Caudoviricetes</taxon>
        <taxon>Vequintavirinae</taxon>
    </lineage>
</organism>
<dbReference type="EMBL" id="OP744025">
    <property type="protein sequence ID" value="UZZ64310.1"/>
    <property type="molecule type" value="Genomic_DNA"/>
</dbReference>
<name>A0AAE9PRM9_9CAUD</name>